<dbReference type="InterPro" id="IPR036457">
    <property type="entry name" value="PPM-type-like_dom_sf"/>
</dbReference>
<feature type="region of interest" description="Disordered" evidence="5">
    <location>
        <begin position="442"/>
        <end position="484"/>
    </location>
</feature>
<dbReference type="Pfam" id="PF00481">
    <property type="entry name" value="PP2C"/>
    <property type="match status" value="1"/>
</dbReference>
<dbReference type="InterPro" id="IPR000222">
    <property type="entry name" value="PP2C_BS"/>
</dbReference>
<name>A0A4P7NSL4_PYROR</name>
<sequence>MAPPLRSSAIARARVGAPQQWTSRSRQSMPMRNATTHDATSTDTLTAMMSFISTLVYASSHSCRRCHPQSHFHLHRRHRVPVAQRPDRSDSVISYISNSRSSLSTSYQQRRHFHNYFVTHLPSSSVHPDPRMRSGPHHKLPRSASTPHTPGPDEASPAAAPEPIRSPAARELTVVRIPLRSAKHHFGAHNSRGQRKYNEDTNQAGTIDLPAFARRVPVSLSRSSARNTGEGSVADSKSSGDPQIFYFGVFDGHGGTECSEFLRDELHGYIEDAAVQFGLGSSLRRDSQSGSANSSVSGGWVSGDEGTDARQHDDKKRGVDMKGPEDVKSRMNIPEPNQEGRIVGRKPPTSEPIESVDPQPVTADVPAALRLERELLSEYKDTVGGYFRRFKPAHFSITKNSLDSTSDPSADAGETPGTDVTIESVLTYAFLRADLDFITAQARKPDPDDPKLAESPVNNDEVLGAPHHVAPNSGRRHRIGGPTRFKGGSTASVALISTPTPAPFWQPSASSTLLVAHVGDTRALLCETATGLARALTSDHHPSSPAEARRLSRFLGSSVATDSFGEERFSGLANSRAFGDLQSKRVGVSAEPELCRTEMGPAEYSFLVLVSDGVSGSLSDQEIVDVVKEAKTPEQGGRDVVDYATEVSADGDNATCLVVRLGGWERRSEGGLGSLGTKEIRDIRRTEAQNPRGRRR</sequence>
<dbReference type="PROSITE" id="PS01032">
    <property type="entry name" value="PPM_1"/>
    <property type="match status" value="1"/>
</dbReference>
<evidence type="ECO:0000256" key="5">
    <source>
        <dbReference type="SAM" id="MobiDB-lite"/>
    </source>
</evidence>
<feature type="region of interest" description="Disordered" evidence="5">
    <location>
        <begin position="219"/>
        <end position="238"/>
    </location>
</feature>
<keyword evidence="1" id="KW-0479">Metal-binding</keyword>
<dbReference type="SUPFAM" id="SSF81606">
    <property type="entry name" value="PP2C-like"/>
    <property type="match status" value="1"/>
</dbReference>
<feature type="compositionally biased region" description="Basic and acidic residues" evidence="5">
    <location>
        <begin position="307"/>
        <end position="329"/>
    </location>
</feature>
<feature type="compositionally biased region" description="Low complexity" evidence="5">
    <location>
        <begin position="288"/>
        <end position="304"/>
    </location>
</feature>
<feature type="compositionally biased region" description="Basic and acidic residues" evidence="5">
    <location>
        <begin position="443"/>
        <end position="452"/>
    </location>
</feature>
<dbReference type="Gene3D" id="3.60.40.10">
    <property type="entry name" value="PPM-type phosphatase domain"/>
    <property type="match status" value="2"/>
</dbReference>
<evidence type="ECO:0000313" key="6">
    <source>
        <dbReference type="EMBL" id="QBZ64836.1"/>
    </source>
</evidence>
<feature type="compositionally biased region" description="Low complexity" evidence="5">
    <location>
        <begin position="152"/>
        <end position="168"/>
    </location>
</feature>
<dbReference type="SMART" id="SM00332">
    <property type="entry name" value="PP2Cc"/>
    <property type="match status" value="1"/>
</dbReference>
<evidence type="ECO:0000313" key="7">
    <source>
        <dbReference type="Proteomes" id="UP000294847"/>
    </source>
</evidence>
<dbReference type="PANTHER" id="PTHR13832">
    <property type="entry name" value="PROTEIN PHOSPHATASE 2C"/>
    <property type="match status" value="1"/>
</dbReference>
<feature type="region of interest" description="Disordered" evidence="5">
    <location>
        <begin position="120"/>
        <end position="168"/>
    </location>
</feature>
<dbReference type="InterPro" id="IPR001932">
    <property type="entry name" value="PPM-type_phosphatase-like_dom"/>
</dbReference>
<dbReference type="CDD" id="cd00143">
    <property type="entry name" value="PP2Cc"/>
    <property type="match status" value="1"/>
</dbReference>
<dbReference type="InterPro" id="IPR015655">
    <property type="entry name" value="PP2C"/>
</dbReference>
<feature type="compositionally biased region" description="Basic and acidic residues" evidence="5">
    <location>
        <begin position="678"/>
        <end position="687"/>
    </location>
</feature>
<proteinExistence type="inferred from homology"/>
<dbReference type="PANTHER" id="PTHR13832:SF589">
    <property type="entry name" value="[PYRUVATE DEHYDROGENASE [ACETYL-TRANSFERRING]]-PHOSPHATASE 2, MITOCHONDRIAL"/>
    <property type="match status" value="1"/>
</dbReference>
<feature type="compositionally biased region" description="Polar residues" evidence="5">
    <location>
        <begin position="19"/>
        <end position="30"/>
    </location>
</feature>
<feature type="region of interest" description="Disordered" evidence="5">
    <location>
        <begin position="667"/>
        <end position="696"/>
    </location>
</feature>
<dbReference type="GO" id="GO:0004722">
    <property type="term" value="F:protein serine/threonine phosphatase activity"/>
    <property type="evidence" value="ECO:0007669"/>
    <property type="project" value="InterPro"/>
</dbReference>
<dbReference type="Proteomes" id="UP000294847">
    <property type="component" value="Chromosome 6"/>
</dbReference>
<dbReference type="GO" id="GO:0046872">
    <property type="term" value="F:metal ion binding"/>
    <property type="evidence" value="ECO:0007669"/>
    <property type="project" value="UniProtKB-KW"/>
</dbReference>
<feature type="region of interest" description="Disordered" evidence="5">
    <location>
        <begin position="283"/>
        <end position="361"/>
    </location>
</feature>
<feature type="region of interest" description="Disordered" evidence="5">
    <location>
        <begin position="183"/>
        <end position="202"/>
    </location>
</feature>
<protein>
    <submittedName>
        <fullName evidence="6">Uncharacterized protein</fullName>
    </submittedName>
</protein>
<accession>A0A4P7NSL4</accession>
<feature type="compositionally biased region" description="Basic residues" evidence="5">
    <location>
        <begin position="183"/>
        <end position="195"/>
    </location>
</feature>
<feature type="compositionally biased region" description="Polar residues" evidence="5">
    <location>
        <begin position="220"/>
        <end position="238"/>
    </location>
</feature>
<dbReference type="AlphaFoldDB" id="A0A4P7NSL4"/>
<evidence type="ECO:0000256" key="1">
    <source>
        <dbReference type="ARBA" id="ARBA00022723"/>
    </source>
</evidence>
<feature type="region of interest" description="Disordered" evidence="5">
    <location>
        <begin position="1"/>
        <end position="36"/>
    </location>
</feature>
<reference evidence="6 7" key="1">
    <citation type="journal article" date="2019" name="Mol. Biol. Evol.">
        <title>Blast fungal genomes show frequent chromosomal changes, gene gains and losses, and effector gene turnover.</title>
        <authorList>
            <person name="Gomez Luciano L.B."/>
            <person name="Jason Tsai I."/>
            <person name="Chuma I."/>
            <person name="Tosa Y."/>
            <person name="Chen Y.H."/>
            <person name="Li J.Y."/>
            <person name="Li M.Y."/>
            <person name="Jade Lu M.Y."/>
            <person name="Nakayashiki H."/>
            <person name="Li W.H."/>
        </authorList>
    </citation>
    <scope>NUCLEOTIDE SEQUENCE [LARGE SCALE GENOMIC DNA]</scope>
    <source>
        <strain evidence="6">MZ5-1-6</strain>
    </source>
</reference>
<evidence type="ECO:0000256" key="3">
    <source>
        <dbReference type="ARBA" id="ARBA00022912"/>
    </source>
</evidence>
<keyword evidence="3 4" id="KW-0904">Protein phosphatase</keyword>
<organism evidence="6 7">
    <name type="scientific">Pyricularia oryzae</name>
    <name type="common">Rice blast fungus</name>
    <name type="synonym">Magnaporthe oryzae</name>
    <dbReference type="NCBI Taxonomy" id="318829"/>
    <lineage>
        <taxon>Eukaryota</taxon>
        <taxon>Fungi</taxon>
        <taxon>Dikarya</taxon>
        <taxon>Ascomycota</taxon>
        <taxon>Pezizomycotina</taxon>
        <taxon>Sordariomycetes</taxon>
        <taxon>Sordariomycetidae</taxon>
        <taxon>Magnaporthales</taxon>
        <taxon>Pyriculariaceae</taxon>
        <taxon>Pyricularia</taxon>
    </lineage>
</organism>
<evidence type="ECO:0000256" key="4">
    <source>
        <dbReference type="RuleBase" id="RU003465"/>
    </source>
</evidence>
<comment type="similarity">
    <text evidence="4">Belongs to the PP2C family.</text>
</comment>
<dbReference type="PROSITE" id="PS51746">
    <property type="entry name" value="PPM_2"/>
    <property type="match status" value="1"/>
</dbReference>
<evidence type="ECO:0000256" key="2">
    <source>
        <dbReference type="ARBA" id="ARBA00022801"/>
    </source>
</evidence>
<dbReference type="EMBL" id="CP034209">
    <property type="protein sequence ID" value="QBZ64836.1"/>
    <property type="molecule type" value="Genomic_DNA"/>
</dbReference>
<gene>
    <name evidence="6" type="ORF">PoMZ_06537</name>
</gene>
<keyword evidence="2 4" id="KW-0378">Hydrolase</keyword>